<dbReference type="PANTHER" id="PTHR11839">
    <property type="entry name" value="UDP/ADP-SUGAR PYROPHOSPHATASE"/>
    <property type="match status" value="1"/>
</dbReference>
<evidence type="ECO:0000256" key="1">
    <source>
        <dbReference type="ARBA" id="ARBA00001946"/>
    </source>
</evidence>
<protein>
    <submittedName>
        <fullName evidence="4">NUDIX hydrolase</fullName>
    </submittedName>
</protein>
<dbReference type="SUPFAM" id="SSF55811">
    <property type="entry name" value="Nudix"/>
    <property type="match status" value="1"/>
</dbReference>
<dbReference type="EMBL" id="JAMPKM010000004">
    <property type="protein sequence ID" value="MEP0817332.1"/>
    <property type="molecule type" value="Genomic_DNA"/>
</dbReference>
<keyword evidence="5" id="KW-1185">Reference proteome</keyword>
<dbReference type="Proteomes" id="UP001464891">
    <property type="component" value="Unassembled WGS sequence"/>
</dbReference>
<feature type="domain" description="Nudix hydrolase" evidence="3">
    <location>
        <begin position="42"/>
        <end position="179"/>
    </location>
</feature>
<evidence type="ECO:0000313" key="5">
    <source>
        <dbReference type="Proteomes" id="UP001464891"/>
    </source>
</evidence>
<keyword evidence="2 4" id="KW-0378">Hydrolase</keyword>
<dbReference type="InterPro" id="IPR015797">
    <property type="entry name" value="NUDIX_hydrolase-like_dom_sf"/>
</dbReference>
<dbReference type="Gene3D" id="3.90.79.10">
    <property type="entry name" value="Nucleoside Triphosphate Pyrophosphohydrolase"/>
    <property type="match status" value="1"/>
</dbReference>
<name>A0ABV0J6D6_9CYAN</name>
<dbReference type="Pfam" id="PF00293">
    <property type="entry name" value="NUDIX"/>
    <property type="match status" value="1"/>
</dbReference>
<dbReference type="PANTHER" id="PTHR11839:SF18">
    <property type="entry name" value="NUDIX HYDROLASE DOMAIN-CONTAINING PROTEIN"/>
    <property type="match status" value="1"/>
</dbReference>
<evidence type="ECO:0000313" key="4">
    <source>
        <dbReference type="EMBL" id="MEP0817332.1"/>
    </source>
</evidence>
<evidence type="ECO:0000259" key="3">
    <source>
        <dbReference type="PROSITE" id="PS51462"/>
    </source>
</evidence>
<evidence type="ECO:0000256" key="2">
    <source>
        <dbReference type="ARBA" id="ARBA00022801"/>
    </source>
</evidence>
<dbReference type="InterPro" id="IPR000086">
    <property type="entry name" value="NUDIX_hydrolase_dom"/>
</dbReference>
<gene>
    <name evidence="4" type="ORF">NC998_09505</name>
</gene>
<organism evidence="4 5">
    <name type="scientific">Trichocoleus desertorum GB2-A4</name>
    <dbReference type="NCBI Taxonomy" id="2933944"/>
    <lineage>
        <taxon>Bacteria</taxon>
        <taxon>Bacillati</taxon>
        <taxon>Cyanobacteriota</taxon>
        <taxon>Cyanophyceae</taxon>
        <taxon>Leptolyngbyales</taxon>
        <taxon>Trichocoleusaceae</taxon>
        <taxon>Trichocoleus</taxon>
    </lineage>
</organism>
<proteinExistence type="predicted"/>
<dbReference type="GO" id="GO:0016787">
    <property type="term" value="F:hydrolase activity"/>
    <property type="evidence" value="ECO:0007669"/>
    <property type="project" value="UniProtKB-KW"/>
</dbReference>
<dbReference type="RefSeq" id="WP_190438294.1">
    <property type="nucleotide sequence ID" value="NZ_JAMPKM010000004.1"/>
</dbReference>
<accession>A0ABV0J6D6</accession>
<dbReference type="CDD" id="cd03424">
    <property type="entry name" value="NUDIX_ADPRase_Nudt5_UGPPase_Nudt14"/>
    <property type="match status" value="1"/>
</dbReference>
<dbReference type="PROSITE" id="PS51462">
    <property type="entry name" value="NUDIX"/>
    <property type="match status" value="1"/>
</dbReference>
<comment type="cofactor">
    <cofactor evidence="1">
        <name>Mg(2+)</name>
        <dbReference type="ChEBI" id="CHEBI:18420"/>
    </cofactor>
</comment>
<comment type="caution">
    <text evidence="4">The sequence shown here is derived from an EMBL/GenBank/DDBJ whole genome shotgun (WGS) entry which is preliminary data.</text>
</comment>
<sequence>MQPISKWQTLTSRMVFEHKWCRVRQDTVRLGNQQLIDDYFVVVRPDVALVLAITPNQEVVFVRQYRHGVREILLELPAGTFDPETESPEVAAQRELQEETGYRAEHLVKLATLHDNPVKDTNQIHLFLAQNAFVFAEQNLDMTEAIEVVLIPVEELSERIWGGEICVSGTIAALFLGMQFLKVSIPLVP</sequence>
<reference evidence="4 5" key="1">
    <citation type="submission" date="2022-04" db="EMBL/GenBank/DDBJ databases">
        <title>Positive selection, recombination, and allopatry shape intraspecific diversity of widespread and dominant cyanobacteria.</title>
        <authorList>
            <person name="Wei J."/>
            <person name="Shu W."/>
            <person name="Hu C."/>
        </authorList>
    </citation>
    <scope>NUCLEOTIDE SEQUENCE [LARGE SCALE GENOMIC DNA]</scope>
    <source>
        <strain evidence="4 5">GB2-A4</strain>
    </source>
</reference>